<organism evidence="1 2">
    <name type="scientific">Amycolatopsis minnesotensis</name>
    <dbReference type="NCBI Taxonomy" id="337894"/>
    <lineage>
        <taxon>Bacteria</taxon>
        <taxon>Bacillati</taxon>
        <taxon>Actinomycetota</taxon>
        <taxon>Actinomycetes</taxon>
        <taxon>Pseudonocardiales</taxon>
        <taxon>Pseudonocardiaceae</taxon>
        <taxon>Amycolatopsis</taxon>
    </lineage>
</organism>
<evidence type="ECO:0000313" key="2">
    <source>
        <dbReference type="Proteomes" id="UP001501116"/>
    </source>
</evidence>
<name>A0ABN2SZ98_9PSEU</name>
<reference evidence="1 2" key="1">
    <citation type="journal article" date="2019" name="Int. J. Syst. Evol. Microbiol.">
        <title>The Global Catalogue of Microorganisms (GCM) 10K type strain sequencing project: providing services to taxonomists for standard genome sequencing and annotation.</title>
        <authorList>
            <consortium name="The Broad Institute Genomics Platform"/>
            <consortium name="The Broad Institute Genome Sequencing Center for Infectious Disease"/>
            <person name="Wu L."/>
            <person name="Ma J."/>
        </authorList>
    </citation>
    <scope>NUCLEOTIDE SEQUENCE [LARGE SCALE GENOMIC DNA]</scope>
    <source>
        <strain evidence="1 2">JCM 14545</strain>
    </source>
</reference>
<gene>
    <name evidence="1" type="ORF">GCM10009754_87550</name>
</gene>
<accession>A0ABN2SZ98</accession>
<comment type="caution">
    <text evidence="1">The sequence shown here is derived from an EMBL/GenBank/DDBJ whole genome shotgun (WGS) entry which is preliminary data.</text>
</comment>
<dbReference type="EMBL" id="BAAANN010000085">
    <property type="protein sequence ID" value="GAA1994727.1"/>
    <property type="molecule type" value="Genomic_DNA"/>
</dbReference>
<keyword evidence="2" id="KW-1185">Reference proteome</keyword>
<proteinExistence type="predicted"/>
<protein>
    <submittedName>
        <fullName evidence="1">Uncharacterized protein</fullName>
    </submittedName>
</protein>
<evidence type="ECO:0000313" key="1">
    <source>
        <dbReference type="EMBL" id="GAA1994727.1"/>
    </source>
</evidence>
<sequence length="103" mass="11799">MPPPLTPRQLDILRWLNAGCPDRDWPDHTHKHTTRMLQSHGLATISRKHKIWAATITDRGRYYLLHHRYPPTIASRATDPGPPLAVLTMEVGYGATRDRMILV</sequence>
<dbReference type="Proteomes" id="UP001501116">
    <property type="component" value="Unassembled WGS sequence"/>
</dbReference>